<reference evidence="3" key="1">
    <citation type="submission" date="2016-05" db="EMBL/GenBank/DDBJ databases">
        <title>Comparative genomics of biotechnologically important yeasts.</title>
        <authorList>
            <consortium name="DOE Joint Genome Institute"/>
            <person name="Riley R."/>
            <person name="Haridas S."/>
            <person name="Wolfe K.H."/>
            <person name="Lopes M.R."/>
            <person name="Hittinger C.T."/>
            <person name="Goker M."/>
            <person name="Salamov A."/>
            <person name="Wisecaver J."/>
            <person name="Long T.M."/>
            <person name="Aerts A.L."/>
            <person name="Barry K."/>
            <person name="Choi C."/>
            <person name="Clum A."/>
            <person name="Coughlan A.Y."/>
            <person name="Deshpande S."/>
            <person name="Douglass A.P."/>
            <person name="Hanson S.J."/>
            <person name="Klenk H.-P."/>
            <person name="Labutti K."/>
            <person name="Lapidus A."/>
            <person name="Lindquist E."/>
            <person name="Lipzen A."/>
            <person name="Meier-Kolthoff J.P."/>
            <person name="Ohm R.A."/>
            <person name="Otillar R.P."/>
            <person name="Pangilinan J."/>
            <person name="Peng Y."/>
            <person name="Rokas A."/>
            <person name="Rosa C.A."/>
            <person name="Scheuner C."/>
            <person name="Sibirny A.A."/>
            <person name="Slot J.C."/>
            <person name="Stielow J.B."/>
            <person name="Sun H."/>
            <person name="Kurtzman C.P."/>
            <person name="Blackwell M."/>
            <person name="Grigoriev I.V."/>
            <person name="Jeffries T.W."/>
        </authorList>
    </citation>
    <scope>NUCLEOTIDE SEQUENCE [LARGE SCALE GENOMIC DNA]</scope>
    <source>
        <strain evidence="3">NRRL Y-12698</strain>
    </source>
</reference>
<name>A0A1E3QHE5_9ASCO</name>
<keyword evidence="3" id="KW-1185">Reference proteome</keyword>
<feature type="compositionally biased region" description="Polar residues" evidence="1">
    <location>
        <begin position="1"/>
        <end position="20"/>
    </location>
</feature>
<gene>
    <name evidence="2" type="ORF">BABINDRAFT_163841</name>
</gene>
<organism evidence="2 3">
    <name type="scientific">Babjeviella inositovora NRRL Y-12698</name>
    <dbReference type="NCBI Taxonomy" id="984486"/>
    <lineage>
        <taxon>Eukaryota</taxon>
        <taxon>Fungi</taxon>
        <taxon>Dikarya</taxon>
        <taxon>Ascomycota</taxon>
        <taxon>Saccharomycotina</taxon>
        <taxon>Pichiomycetes</taxon>
        <taxon>Serinales incertae sedis</taxon>
        <taxon>Babjeviella</taxon>
    </lineage>
</organism>
<dbReference type="EMBL" id="KV454443">
    <property type="protein sequence ID" value="ODQ77111.1"/>
    <property type="molecule type" value="Genomic_DNA"/>
</dbReference>
<feature type="region of interest" description="Disordered" evidence="1">
    <location>
        <begin position="1"/>
        <end position="54"/>
    </location>
</feature>
<sequence>MSETSTLLQTPIQNSQSSPVPQGEKPKKTSSRKKNRTSTPSTTPVPEDDSSKPTPKDFGLLEILKLIKIFKPLTIDGVPLDTIKTLLVQHVTSLRADPLLTTITLTFLMKPSDPEFLFDMDALHFRLSVPQFYQARRRNVDLKLKKPRINVLNEDVPRGYAINVERGFSTIAELALRSKNQTEDAPVELVAGKGLVSMVKTLDKYLESFLSEEKAETIKIVKFKRLETSPPAEIVFGKEKKKTKKAVTAKIMKMDVPLEVASLRQHLIDQFLTRLVSDKSIRLFKETEFESVYLIRIPKVSIPHPDVLAARDSNVPSKPYPPYAWKDGVLMRLRVPYNYGIEGLSIEFDRSATSKLSRLSTTSTAGMSAKEINSATAKSIQEKDALLQATKNCHTNFTKYASSAKHRSITEQVNNLILNLGWYCSDSVRYDEWVTLRQEMAK</sequence>
<dbReference type="STRING" id="984486.A0A1E3QHE5"/>
<protein>
    <submittedName>
        <fullName evidence="2">Uncharacterized protein</fullName>
    </submittedName>
</protein>
<proteinExistence type="predicted"/>
<evidence type="ECO:0000256" key="1">
    <source>
        <dbReference type="SAM" id="MobiDB-lite"/>
    </source>
</evidence>
<dbReference type="RefSeq" id="XP_018982439.1">
    <property type="nucleotide sequence ID" value="XM_019130134.1"/>
</dbReference>
<dbReference type="OrthoDB" id="10253329at2759"/>
<dbReference type="AlphaFoldDB" id="A0A1E3QHE5"/>
<dbReference type="GeneID" id="30147987"/>
<dbReference type="Proteomes" id="UP000094336">
    <property type="component" value="Unassembled WGS sequence"/>
</dbReference>
<evidence type="ECO:0000313" key="2">
    <source>
        <dbReference type="EMBL" id="ODQ77111.1"/>
    </source>
</evidence>
<accession>A0A1E3QHE5</accession>
<evidence type="ECO:0000313" key="3">
    <source>
        <dbReference type="Proteomes" id="UP000094336"/>
    </source>
</evidence>